<gene>
    <name evidence="2" type="ORF">RJ641_007724</name>
</gene>
<dbReference type="GO" id="GO:0006508">
    <property type="term" value="P:proteolysis"/>
    <property type="evidence" value="ECO:0007669"/>
    <property type="project" value="InterPro"/>
</dbReference>
<dbReference type="SUPFAM" id="SSF82171">
    <property type="entry name" value="DPP6 N-terminal domain-like"/>
    <property type="match status" value="1"/>
</dbReference>
<organism evidence="2 3">
    <name type="scientific">Dillenia turbinata</name>
    <dbReference type="NCBI Taxonomy" id="194707"/>
    <lineage>
        <taxon>Eukaryota</taxon>
        <taxon>Viridiplantae</taxon>
        <taxon>Streptophyta</taxon>
        <taxon>Embryophyta</taxon>
        <taxon>Tracheophyta</taxon>
        <taxon>Spermatophyta</taxon>
        <taxon>Magnoliopsida</taxon>
        <taxon>eudicotyledons</taxon>
        <taxon>Gunneridae</taxon>
        <taxon>Pentapetalae</taxon>
        <taxon>Dilleniales</taxon>
        <taxon>Dilleniaceae</taxon>
        <taxon>Dillenia</taxon>
    </lineage>
</organism>
<feature type="domain" description="Dipeptidylpeptidase IV N-terminal" evidence="1">
    <location>
        <begin position="121"/>
        <end position="230"/>
    </location>
</feature>
<keyword evidence="3" id="KW-1185">Reference proteome</keyword>
<feature type="non-terminal residue" evidence="2">
    <location>
        <position position="1"/>
    </location>
</feature>
<evidence type="ECO:0000313" key="2">
    <source>
        <dbReference type="EMBL" id="KAK6926005.1"/>
    </source>
</evidence>
<accession>A0AAN8V1S1</accession>
<dbReference type="AlphaFoldDB" id="A0AAN8V1S1"/>
<evidence type="ECO:0000313" key="3">
    <source>
        <dbReference type="Proteomes" id="UP001370490"/>
    </source>
</evidence>
<dbReference type="GO" id="GO:0008239">
    <property type="term" value="F:dipeptidyl-peptidase activity"/>
    <property type="evidence" value="ECO:0007669"/>
    <property type="project" value="TreeGrafter"/>
</dbReference>
<evidence type="ECO:0000259" key="1">
    <source>
        <dbReference type="Pfam" id="PF00930"/>
    </source>
</evidence>
<proteinExistence type="predicted"/>
<protein>
    <submittedName>
        <fullName evidence="2">Dipeptidylpeptidase IV, N-terminal domain</fullName>
    </submittedName>
</protein>
<dbReference type="PANTHER" id="PTHR11731">
    <property type="entry name" value="PROTEASE FAMILY S9B,C DIPEPTIDYL-PEPTIDASE IV-RELATED"/>
    <property type="match status" value="1"/>
</dbReference>
<dbReference type="InterPro" id="IPR050278">
    <property type="entry name" value="Serine_Prot_S9B/DPPIV"/>
</dbReference>
<dbReference type="Gene3D" id="2.140.10.30">
    <property type="entry name" value="Dipeptidylpeptidase IV, N-terminal domain"/>
    <property type="match status" value="1"/>
</dbReference>
<dbReference type="PANTHER" id="PTHR11731:SF193">
    <property type="entry name" value="DIPEPTIDYL PEPTIDASE 9"/>
    <property type="match status" value="1"/>
</dbReference>
<dbReference type="Pfam" id="PF00930">
    <property type="entry name" value="DPPIV_N"/>
    <property type="match status" value="1"/>
</dbReference>
<sequence>VSSCFLMQPMRFKSNDSKMPVNESSVSQTLDDCIVFPLEEIAQYPLLGYVAPSTISISPDDSLIAYLFSPDHSLNKKVVVFDLKTGKQDPFDGGLDESNLSEEEKLRRENEGERVGCYSIYLQDYSCSKPELMLSSTSCSPIIDPHLSPDGSVIAYVRDYEFKTLTFGANGNVLTHGLAEYIAQNGYWWSLDSKLIAFTEVDSSNVPLFKIIHQGKNTVGSVAQEELAYPFFWGFKCRSTPWGIFCDWKLYCLDGS</sequence>
<dbReference type="EMBL" id="JBAMMX010000015">
    <property type="protein sequence ID" value="KAK6926005.1"/>
    <property type="molecule type" value="Genomic_DNA"/>
</dbReference>
<dbReference type="InterPro" id="IPR002469">
    <property type="entry name" value="Peptidase_S9B_N"/>
</dbReference>
<reference evidence="2 3" key="1">
    <citation type="submission" date="2023-12" db="EMBL/GenBank/DDBJ databases">
        <title>A high-quality genome assembly for Dillenia turbinata (Dilleniales).</title>
        <authorList>
            <person name="Chanderbali A."/>
        </authorList>
    </citation>
    <scope>NUCLEOTIDE SEQUENCE [LARGE SCALE GENOMIC DNA]</scope>
    <source>
        <strain evidence="2">LSX21</strain>
        <tissue evidence="2">Leaf</tissue>
    </source>
</reference>
<name>A0AAN8V1S1_9MAGN</name>
<dbReference type="Proteomes" id="UP001370490">
    <property type="component" value="Unassembled WGS sequence"/>
</dbReference>
<comment type="caution">
    <text evidence="2">The sequence shown here is derived from an EMBL/GenBank/DDBJ whole genome shotgun (WGS) entry which is preliminary data.</text>
</comment>